<evidence type="ECO:0008006" key="3">
    <source>
        <dbReference type="Google" id="ProtNLM"/>
    </source>
</evidence>
<name>A0A437N1V6_9SPHN</name>
<reference evidence="1 2" key="1">
    <citation type="submission" date="2019-01" db="EMBL/GenBank/DDBJ databases">
        <authorList>
            <person name="Chen W.-M."/>
        </authorList>
    </citation>
    <scope>NUCLEOTIDE SEQUENCE [LARGE SCALE GENOMIC DNA]</scope>
    <source>
        <strain evidence="1 2">FSY-9</strain>
    </source>
</reference>
<dbReference type="Gene3D" id="3.40.50.300">
    <property type="entry name" value="P-loop containing nucleotide triphosphate hydrolases"/>
    <property type="match status" value="1"/>
</dbReference>
<evidence type="ECO:0000313" key="2">
    <source>
        <dbReference type="Proteomes" id="UP000282837"/>
    </source>
</evidence>
<dbReference type="InterPro" id="IPR050678">
    <property type="entry name" value="DNA_Partitioning_ATPase"/>
</dbReference>
<accession>A0A437N1V6</accession>
<dbReference type="PANTHER" id="PTHR13696">
    <property type="entry name" value="P-LOOP CONTAINING NUCLEOSIDE TRIPHOSPHATE HYDROLASE"/>
    <property type="match status" value="1"/>
</dbReference>
<gene>
    <name evidence="1" type="ORF">EOE18_14205</name>
</gene>
<keyword evidence="2" id="KW-1185">Reference proteome</keyword>
<dbReference type="Pfam" id="PF09140">
    <property type="entry name" value="MipZ"/>
    <property type="match status" value="1"/>
</dbReference>
<dbReference type="InterPro" id="IPR015223">
    <property type="entry name" value="MipZ"/>
</dbReference>
<evidence type="ECO:0000313" key="1">
    <source>
        <dbReference type="EMBL" id="RVU03821.1"/>
    </source>
</evidence>
<dbReference type="CDD" id="cd02042">
    <property type="entry name" value="ParAB_family"/>
    <property type="match status" value="1"/>
</dbReference>
<dbReference type="PANTHER" id="PTHR13696:SF99">
    <property type="entry name" value="COBYRINIC ACID AC-DIAMIDE SYNTHASE"/>
    <property type="match status" value="1"/>
</dbReference>
<dbReference type="AlphaFoldDB" id="A0A437N1V6"/>
<organism evidence="1 2">
    <name type="scientific">Novosphingobium umbonatum</name>
    <dbReference type="NCBI Taxonomy" id="1908524"/>
    <lineage>
        <taxon>Bacteria</taxon>
        <taxon>Pseudomonadati</taxon>
        <taxon>Pseudomonadota</taxon>
        <taxon>Alphaproteobacteria</taxon>
        <taxon>Sphingomonadales</taxon>
        <taxon>Sphingomonadaceae</taxon>
        <taxon>Novosphingobium</taxon>
    </lineage>
</organism>
<dbReference type="EMBL" id="SACO01000012">
    <property type="protein sequence ID" value="RVU03821.1"/>
    <property type="molecule type" value="Genomic_DNA"/>
</dbReference>
<dbReference type="OrthoDB" id="13869at2"/>
<dbReference type="Proteomes" id="UP000282837">
    <property type="component" value="Unassembled WGS sequence"/>
</dbReference>
<sequence>MAITPKADTPRRDVANEGEHPLVVVHDIIGRSRPKARIIAVANEKGGVGKSTLAFHTAIALCDAGYKVAVLDLDPRQQSVARTLAFREATAKRLSINLPSPTHTVFRHSSGAMLCQELVRIGWQADYILLDVAGSDSPLARRAIALADTLLTPINASFVDLDLLGRFNPTTHELLGPAFFARMVNEIRDEKVRRGMNGTDWIVVPNRLRGGAAKGPSVNQQRFDAALAHLAPVAGFRIGRGMSERVAYRELFLLGLTHLDLPRVPQLADMNSAAPQEIANLLEDLALLPVQEKIAVPA</sequence>
<protein>
    <recommendedName>
        <fullName evidence="3">ATPase</fullName>
    </recommendedName>
</protein>
<proteinExistence type="predicted"/>
<dbReference type="InterPro" id="IPR027417">
    <property type="entry name" value="P-loop_NTPase"/>
</dbReference>
<comment type="caution">
    <text evidence="1">The sequence shown here is derived from an EMBL/GenBank/DDBJ whole genome shotgun (WGS) entry which is preliminary data.</text>
</comment>
<dbReference type="SUPFAM" id="SSF52540">
    <property type="entry name" value="P-loop containing nucleoside triphosphate hydrolases"/>
    <property type="match status" value="1"/>
</dbReference>